<evidence type="ECO:0000256" key="3">
    <source>
        <dbReference type="SAM" id="SignalP"/>
    </source>
</evidence>
<keyword evidence="5" id="KW-0418">Kinase</keyword>
<keyword evidence="2 5" id="KW-0430">Lectin</keyword>
<dbReference type="CDD" id="cd06899">
    <property type="entry name" value="lectin_legume_LecRK_Arcelin_ConA"/>
    <property type="match status" value="1"/>
</dbReference>
<accession>A0A7J7CFX2</accession>
<feature type="chain" id="PRO_5029476055" evidence="3">
    <location>
        <begin position="22"/>
        <end position="283"/>
    </location>
</feature>
<feature type="signal peptide" evidence="3">
    <location>
        <begin position="1"/>
        <end position="21"/>
    </location>
</feature>
<dbReference type="InterPro" id="IPR013320">
    <property type="entry name" value="ConA-like_dom_sf"/>
</dbReference>
<dbReference type="Pfam" id="PF00139">
    <property type="entry name" value="Lectin_legB"/>
    <property type="match status" value="1"/>
</dbReference>
<protein>
    <submittedName>
        <fullName evidence="5">L-type lectin-domain containing receptor kinase IX.1-like</fullName>
    </submittedName>
</protein>
<keyword evidence="3" id="KW-0732">Signal</keyword>
<feature type="domain" description="Legume lectin" evidence="4">
    <location>
        <begin position="33"/>
        <end position="268"/>
    </location>
</feature>
<dbReference type="Proteomes" id="UP000593562">
    <property type="component" value="Unassembled WGS sequence"/>
</dbReference>
<name>A0A7J7CFX2_TRIWF</name>
<dbReference type="InterPro" id="IPR019825">
    <property type="entry name" value="Lectin_legB_Mn/Ca_BS"/>
</dbReference>
<evidence type="ECO:0000313" key="6">
    <source>
        <dbReference type="Proteomes" id="UP000593562"/>
    </source>
</evidence>
<evidence type="ECO:0000256" key="1">
    <source>
        <dbReference type="ARBA" id="ARBA00007606"/>
    </source>
</evidence>
<comment type="caution">
    <text evidence="5">The sequence shown here is derived from an EMBL/GenBank/DDBJ whole genome shotgun (WGS) entry which is preliminary data.</text>
</comment>
<organism evidence="5 6">
    <name type="scientific">Tripterygium wilfordii</name>
    <name type="common">Thunder God vine</name>
    <dbReference type="NCBI Taxonomy" id="458696"/>
    <lineage>
        <taxon>Eukaryota</taxon>
        <taxon>Viridiplantae</taxon>
        <taxon>Streptophyta</taxon>
        <taxon>Embryophyta</taxon>
        <taxon>Tracheophyta</taxon>
        <taxon>Spermatophyta</taxon>
        <taxon>Magnoliopsida</taxon>
        <taxon>eudicotyledons</taxon>
        <taxon>Gunneridae</taxon>
        <taxon>Pentapetalae</taxon>
        <taxon>rosids</taxon>
        <taxon>fabids</taxon>
        <taxon>Celastrales</taxon>
        <taxon>Celastraceae</taxon>
        <taxon>Tripterygium</taxon>
    </lineage>
</organism>
<keyword evidence="5" id="KW-0675">Receptor</keyword>
<dbReference type="InterPro" id="IPR050258">
    <property type="entry name" value="Leguminous_Lectin"/>
</dbReference>
<reference evidence="5 6" key="1">
    <citation type="journal article" date="2020" name="Nat. Commun.">
        <title>Genome of Tripterygium wilfordii and identification of cytochrome P450 involved in triptolide biosynthesis.</title>
        <authorList>
            <person name="Tu L."/>
            <person name="Su P."/>
            <person name="Zhang Z."/>
            <person name="Gao L."/>
            <person name="Wang J."/>
            <person name="Hu T."/>
            <person name="Zhou J."/>
            <person name="Zhang Y."/>
            <person name="Zhao Y."/>
            <person name="Liu Y."/>
            <person name="Song Y."/>
            <person name="Tong Y."/>
            <person name="Lu Y."/>
            <person name="Yang J."/>
            <person name="Xu C."/>
            <person name="Jia M."/>
            <person name="Peters R.J."/>
            <person name="Huang L."/>
            <person name="Gao W."/>
        </authorList>
    </citation>
    <scope>NUCLEOTIDE SEQUENCE [LARGE SCALE GENOMIC DNA]</scope>
    <source>
        <strain evidence="6">cv. XIE 37</strain>
        <tissue evidence="5">Leaf</tissue>
    </source>
</reference>
<keyword evidence="6" id="KW-1185">Reference proteome</keyword>
<dbReference type="InParanoid" id="A0A7J7CFX2"/>
<keyword evidence="5" id="KW-0808">Transferase</keyword>
<dbReference type="OrthoDB" id="1925696at2759"/>
<dbReference type="PIRSF" id="PIRSF002690">
    <property type="entry name" value="L-type_lectin_plant"/>
    <property type="match status" value="1"/>
</dbReference>
<gene>
    <name evidence="5" type="ORF">HS088_TW17G00568</name>
</gene>
<dbReference type="PANTHER" id="PTHR32401">
    <property type="entry name" value="CONCANAVALIN A-LIKE LECTIN FAMILY PROTEIN"/>
    <property type="match status" value="1"/>
</dbReference>
<dbReference type="PANTHER" id="PTHR32401:SF49">
    <property type="entry name" value="OS10G0129200 PROTEIN"/>
    <property type="match status" value="1"/>
</dbReference>
<comment type="similarity">
    <text evidence="1">Belongs to the leguminous lectin family.</text>
</comment>
<evidence type="ECO:0000313" key="5">
    <source>
        <dbReference type="EMBL" id="KAF5733033.1"/>
    </source>
</evidence>
<evidence type="ECO:0000259" key="4">
    <source>
        <dbReference type="Pfam" id="PF00139"/>
    </source>
</evidence>
<proteinExistence type="inferred from homology"/>
<dbReference type="InterPro" id="IPR001220">
    <property type="entry name" value="Legume_lectin_dom"/>
</dbReference>
<dbReference type="Gene3D" id="2.60.120.200">
    <property type="match status" value="1"/>
</dbReference>
<dbReference type="SUPFAM" id="SSF49899">
    <property type="entry name" value="Concanavalin A-like lectins/glucanases"/>
    <property type="match status" value="1"/>
</dbReference>
<dbReference type="GO" id="GO:0016301">
    <property type="term" value="F:kinase activity"/>
    <property type="evidence" value="ECO:0007669"/>
    <property type="project" value="UniProtKB-KW"/>
</dbReference>
<dbReference type="AlphaFoldDB" id="A0A7J7CFX2"/>
<dbReference type="InterPro" id="IPR016363">
    <property type="entry name" value="L-lectin"/>
</dbReference>
<dbReference type="GO" id="GO:0030246">
    <property type="term" value="F:carbohydrate binding"/>
    <property type="evidence" value="ECO:0007669"/>
    <property type="project" value="UniProtKB-KW"/>
</dbReference>
<dbReference type="EMBL" id="JAAARO010000017">
    <property type="protein sequence ID" value="KAF5733033.1"/>
    <property type="molecule type" value="Genomic_DNA"/>
</dbReference>
<evidence type="ECO:0000256" key="2">
    <source>
        <dbReference type="ARBA" id="ARBA00022734"/>
    </source>
</evidence>
<sequence length="283" mass="30399">MILPVLLFLLAFLNKTPSSNASSRSNDVSAFSHFSFPTFTNTSCDDGALICMGSVTSKDGYLSLTPEPEDDPSARGKIARVLFKHPVFAWPATIATTFTINMNTFPSSNTPADGITFIMAPDSNPPPLGSNGGYLGLMNATLDGNVVGQLAVELDTFKDNFDIDNNHVGIDTTSITNPLVAKSLSAKLSSGNDIKVRIDYSPIGEILQVSMAPVNEEMSIVLSQSIKLSDTVPKSIYVGFTASTGEYRGTHRILDWEFTSVDSLETTDATNVGRGIWNIMNKA</sequence>
<dbReference type="PROSITE" id="PS00307">
    <property type="entry name" value="LECTIN_LEGUME_BETA"/>
    <property type="match status" value="1"/>
</dbReference>